<dbReference type="InterPro" id="IPR003658">
    <property type="entry name" value="Anti-sigma_ant"/>
</dbReference>
<evidence type="ECO:0000259" key="3">
    <source>
        <dbReference type="PROSITE" id="PS50801"/>
    </source>
</evidence>
<proteinExistence type="inferred from homology"/>
<evidence type="ECO:0000256" key="1">
    <source>
        <dbReference type="ARBA" id="ARBA00009013"/>
    </source>
</evidence>
<organism evidence="4 5">
    <name type="scientific">Paracoccus aurantiacus</name>
    <dbReference type="NCBI Taxonomy" id="2599412"/>
    <lineage>
        <taxon>Bacteria</taxon>
        <taxon>Pseudomonadati</taxon>
        <taxon>Pseudomonadota</taxon>
        <taxon>Alphaproteobacteria</taxon>
        <taxon>Rhodobacterales</taxon>
        <taxon>Paracoccaceae</taxon>
        <taxon>Paracoccus</taxon>
    </lineage>
</organism>
<name>A0A5C6S4F0_9RHOB</name>
<dbReference type="InterPro" id="IPR036513">
    <property type="entry name" value="STAS_dom_sf"/>
</dbReference>
<dbReference type="AlphaFoldDB" id="A0A5C6S4F0"/>
<dbReference type="GO" id="GO:0043856">
    <property type="term" value="F:anti-sigma factor antagonist activity"/>
    <property type="evidence" value="ECO:0007669"/>
    <property type="project" value="InterPro"/>
</dbReference>
<evidence type="ECO:0000313" key="5">
    <source>
        <dbReference type="Proteomes" id="UP000321562"/>
    </source>
</evidence>
<dbReference type="InterPro" id="IPR058548">
    <property type="entry name" value="MlaB-like_STAS"/>
</dbReference>
<dbReference type="Proteomes" id="UP000321562">
    <property type="component" value="Unassembled WGS sequence"/>
</dbReference>
<dbReference type="NCBIfam" id="TIGR00377">
    <property type="entry name" value="ant_ant_sig"/>
    <property type="match status" value="1"/>
</dbReference>
<dbReference type="PANTHER" id="PTHR33495:SF2">
    <property type="entry name" value="ANTI-SIGMA FACTOR ANTAGONIST TM_1081-RELATED"/>
    <property type="match status" value="1"/>
</dbReference>
<dbReference type="Pfam" id="PF13466">
    <property type="entry name" value="STAS_2"/>
    <property type="match status" value="1"/>
</dbReference>
<dbReference type="OrthoDB" id="9796076at2"/>
<dbReference type="InterPro" id="IPR002645">
    <property type="entry name" value="STAS_dom"/>
</dbReference>
<dbReference type="CDD" id="cd07043">
    <property type="entry name" value="STAS_anti-anti-sigma_factors"/>
    <property type="match status" value="1"/>
</dbReference>
<dbReference type="RefSeq" id="WP_147098240.1">
    <property type="nucleotide sequence ID" value="NZ_JBHUFH010000012.1"/>
</dbReference>
<dbReference type="EMBL" id="VOPL01000004">
    <property type="protein sequence ID" value="TXB68453.1"/>
    <property type="molecule type" value="Genomic_DNA"/>
</dbReference>
<evidence type="ECO:0000256" key="2">
    <source>
        <dbReference type="RuleBase" id="RU003749"/>
    </source>
</evidence>
<dbReference type="SUPFAM" id="SSF52091">
    <property type="entry name" value="SpoIIaa-like"/>
    <property type="match status" value="1"/>
</dbReference>
<feature type="domain" description="STAS" evidence="3">
    <location>
        <begin position="12"/>
        <end position="111"/>
    </location>
</feature>
<keyword evidence="5" id="KW-1185">Reference proteome</keyword>
<reference evidence="4 5" key="1">
    <citation type="submission" date="2019-08" db="EMBL/GenBank/DDBJ databases">
        <authorList>
            <person name="Ye J."/>
        </authorList>
    </citation>
    <scope>NUCLEOTIDE SEQUENCE [LARGE SCALE GENOMIC DNA]</scope>
    <source>
        <strain evidence="4 5">TK008</strain>
    </source>
</reference>
<dbReference type="PANTHER" id="PTHR33495">
    <property type="entry name" value="ANTI-SIGMA FACTOR ANTAGONIST TM_1081-RELATED-RELATED"/>
    <property type="match status" value="1"/>
</dbReference>
<evidence type="ECO:0000313" key="4">
    <source>
        <dbReference type="EMBL" id="TXB68453.1"/>
    </source>
</evidence>
<sequence>MNLTVKDESGQIVVRIVERRLDAAIAGEFKDAVRPHVAMRGPDLLLDLGEVEFLDSSGLGAVIALKKALPEGRQMRLRRLTPNVARVFRLTRMDQVFDIVDAADCGKGGCA</sequence>
<dbReference type="PROSITE" id="PS50801">
    <property type="entry name" value="STAS"/>
    <property type="match status" value="1"/>
</dbReference>
<comment type="similarity">
    <text evidence="1 2">Belongs to the anti-sigma-factor antagonist family.</text>
</comment>
<accession>A0A5C6S4F0</accession>
<gene>
    <name evidence="4" type="ORF">FQV27_10645</name>
</gene>
<protein>
    <recommendedName>
        <fullName evidence="2">Anti-sigma factor antagonist</fullName>
    </recommendedName>
</protein>
<dbReference type="Gene3D" id="3.30.750.24">
    <property type="entry name" value="STAS domain"/>
    <property type="match status" value="1"/>
</dbReference>
<comment type="caution">
    <text evidence="4">The sequence shown here is derived from an EMBL/GenBank/DDBJ whole genome shotgun (WGS) entry which is preliminary data.</text>
</comment>